<dbReference type="Proteomes" id="UP000529637">
    <property type="component" value="Unassembled WGS sequence"/>
</dbReference>
<evidence type="ECO:0000259" key="2">
    <source>
        <dbReference type="Pfam" id="PF07883"/>
    </source>
</evidence>
<dbReference type="InterPro" id="IPR011051">
    <property type="entry name" value="RmlC_Cupin_sf"/>
</dbReference>
<name>A0A7Y6NSI7_9BURK</name>
<evidence type="ECO:0000256" key="1">
    <source>
        <dbReference type="SAM" id="SignalP"/>
    </source>
</evidence>
<gene>
    <name evidence="4" type="ORF">HQN59_21725</name>
</gene>
<comment type="caution">
    <text evidence="4">The sequence shown here is derived from an EMBL/GenBank/DDBJ whole genome shotgun (WGS) entry which is preliminary data.</text>
</comment>
<dbReference type="InterPro" id="IPR058094">
    <property type="entry name" value="Ig-like_OmpL47-like"/>
</dbReference>
<keyword evidence="1" id="KW-0732">Signal</keyword>
<dbReference type="CDD" id="cd02208">
    <property type="entry name" value="cupin_RmlC-like"/>
    <property type="match status" value="1"/>
</dbReference>
<organism evidence="4 5">
    <name type="scientific">Piscinibacter koreensis</name>
    <dbReference type="NCBI Taxonomy" id="2742824"/>
    <lineage>
        <taxon>Bacteria</taxon>
        <taxon>Pseudomonadati</taxon>
        <taxon>Pseudomonadota</taxon>
        <taxon>Betaproteobacteria</taxon>
        <taxon>Burkholderiales</taxon>
        <taxon>Sphaerotilaceae</taxon>
        <taxon>Piscinibacter</taxon>
    </lineage>
</organism>
<keyword evidence="5" id="KW-1185">Reference proteome</keyword>
<dbReference type="InterPro" id="IPR013096">
    <property type="entry name" value="Cupin_2"/>
</dbReference>
<reference evidence="4 5" key="1">
    <citation type="submission" date="2020-06" db="EMBL/GenBank/DDBJ databases">
        <title>Schlegella sp. ID0723 isolated from air conditioner.</title>
        <authorList>
            <person name="Kim D.Y."/>
            <person name="Kim D.-U."/>
        </authorList>
    </citation>
    <scope>NUCLEOTIDE SEQUENCE [LARGE SCALE GENOMIC DNA]</scope>
    <source>
        <strain evidence="4 5">ID0723</strain>
    </source>
</reference>
<dbReference type="AlphaFoldDB" id="A0A7Y6NSI7"/>
<protein>
    <submittedName>
        <fullName evidence="4">Cupin domain-containing protein</fullName>
    </submittedName>
</protein>
<feature type="domain" description="Cupin type-2" evidence="2">
    <location>
        <begin position="227"/>
        <end position="281"/>
    </location>
</feature>
<sequence length="512" mass="55201">MKNLWKRGLAVLGAIAISTVGMTQAHAQQTFGWAPKPAQLTPYTGVNQPLTRLSDVIANRDPAVSWRQKIVDEPNVSADYVGMAVGTETRPSLSADHRTAFIVWAGDIEVTIQGQPTFMAKKGTMIQVPHRNEYKLKNVGTAPSLHFEIYVTDHTDLYLQNSATLPPPPAGDAWYLSRIDAPDVWTRPGQPTKPVFRHYLDSPSAQEFVNNDRLFVNAIRGQSTSLPPATDLGHFHVYGGEFWFIIEGTMGYLIEGMPYFTAGPGDVVYAAKGRWHRAGNHPNTGLGTRVAINGYPRGAHLWQQTNPPAVPPVQVLPPSTRAALSSITSNGSYLQPTVTLSGYPHADSPSDDLEYSEYWLDGAPQSTRYAGPFQIRGNGVHTLSYRSVDKAGNVEPPKTLAVGVIDLPPLTLQVVPSTLNLRTAAGLVTTVISVPAGYDLRQWGVSDVRAEGTPAVSAAYSADGRTIVATFNKAALGSVPAGNQVKITVTGQFSYNGAQAPMVASAQVQVIR</sequence>
<accession>A0A7Y6NSI7</accession>
<proteinExistence type="predicted"/>
<evidence type="ECO:0000313" key="5">
    <source>
        <dbReference type="Proteomes" id="UP000529637"/>
    </source>
</evidence>
<dbReference type="NCBIfam" id="NF047446">
    <property type="entry name" value="barrel_OmpL47"/>
    <property type="match status" value="1"/>
</dbReference>
<dbReference type="Pfam" id="PF11699">
    <property type="entry name" value="CENP-C_C"/>
    <property type="match status" value="1"/>
</dbReference>
<dbReference type="SUPFAM" id="SSF51182">
    <property type="entry name" value="RmlC-like cupins"/>
    <property type="match status" value="2"/>
</dbReference>
<feature type="signal peptide" evidence="1">
    <location>
        <begin position="1"/>
        <end position="27"/>
    </location>
</feature>
<feature type="chain" id="PRO_5031417820" evidence="1">
    <location>
        <begin position="28"/>
        <end position="512"/>
    </location>
</feature>
<dbReference type="EMBL" id="JABWMJ010000012">
    <property type="protein sequence ID" value="NUZ08377.1"/>
    <property type="molecule type" value="Genomic_DNA"/>
</dbReference>
<dbReference type="Gene3D" id="2.60.120.10">
    <property type="entry name" value="Jelly Rolls"/>
    <property type="match status" value="2"/>
</dbReference>
<dbReference type="RefSeq" id="WP_176071210.1">
    <property type="nucleotide sequence ID" value="NZ_JABWMJ010000012.1"/>
</dbReference>
<dbReference type="InterPro" id="IPR025974">
    <property type="entry name" value="Mif2/CENP-C_cupin"/>
</dbReference>
<evidence type="ECO:0000313" key="4">
    <source>
        <dbReference type="EMBL" id="NUZ08377.1"/>
    </source>
</evidence>
<dbReference type="Pfam" id="PF07883">
    <property type="entry name" value="Cupin_2"/>
    <property type="match status" value="1"/>
</dbReference>
<evidence type="ECO:0000259" key="3">
    <source>
        <dbReference type="Pfam" id="PF11699"/>
    </source>
</evidence>
<feature type="domain" description="Mif2/CENP-C cupin" evidence="3">
    <location>
        <begin position="68"/>
        <end position="143"/>
    </location>
</feature>
<dbReference type="InterPro" id="IPR014710">
    <property type="entry name" value="RmlC-like_jellyroll"/>
</dbReference>